<dbReference type="InterPro" id="IPR036640">
    <property type="entry name" value="ABC1_TM_sf"/>
</dbReference>
<dbReference type="GO" id="GO:0005524">
    <property type="term" value="F:ATP binding"/>
    <property type="evidence" value="ECO:0007669"/>
    <property type="project" value="InterPro"/>
</dbReference>
<dbReference type="InterPro" id="IPR003439">
    <property type="entry name" value="ABC_transporter-like_ATP-bd"/>
</dbReference>
<evidence type="ECO:0000313" key="8">
    <source>
        <dbReference type="Proteomes" id="UP001209570"/>
    </source>
</evidence>
<feature type="transmembrane region" description="Helical" evidence="5">
    <location>
        <begin position="107"/>
        <end position="125"/>
    </location>
</feature>
<accession>A0AAD5L5E6</accession>
<dbReference type="PANTHER" id="PTHR24222:SF76">
    <property type="entry name" value="MYCOBACTIN IMPORT ATP-BINDING_PERMEASE PROTEIN IRTB"/>
    <property type="match status" value="1"/>
</dbReference>
<dbReference type="PANTHER" id="PTHR24222">
    <property type="entry name" value="ABC TRANSPORTER B FAMILY"/>
    <property type="match status" value="1"/>
</dbReference>
<dbReference type="Pfam" id="PF00664">
    <property type="entry name" value="ABC_membrane"/>
    <property type="match status" value="1"/>
</dbReference>
<dbReference type="AlphaFoldDB" id="A0AAD5L5E6"/>
<evidence type="ECO:0000256" key="3">
    <source>
        <dbReference type="ARBA" id="ARBA00022989"/>
    </source>
</evidence>
<dbReference type="Proteomes" id="UP001209570">
    <property type="component" value="Unassembled WGS sequence"/>
</dbReference>
<evidence type="ECO:0000256" key="5">
    <source>
        <dbReference type="SAM" id="Phobius"/>
    </source>
</evidence>
<dbReference type="InterPro" id="IPR027417">
    <property type="entry name" value="P-loop_NTPase"/>
</dbReference>
<dbReference type="EMBL" id="JAKCXM010002544">
    <property type="protein sequence ID" value="KAJ0390147.1"/>
    <property type="molecule type" value="Genomic_DNA"/>
</dbReference>
<dbReference type="GO" id="GO:0140359">
    <property type="term" value="F:ABC-type transporter activity"/>
    <property type="evidence" value="ECO:0007669"/>
    <property type="project" value="InterPro"/>
</dbReference>
<protein>
    <recommendedName>
        <fullName evidence="6">ABC transmembrane type-1 domain-containing protein</fullName>
    </recommendedName>
</protein>
<dbReference type="Gene3D" id="3.40.50.300">
    <property type="entry name" value="P-loop containing nucleotide triphosphate hydrolases"/>
    <property type="match status" value="1"/>
</dbReference>
<feature type="domain" description="ABC transmembrane type-1" evidence="6">
    <location>
        <begin position="1"/>
        <end position="133"/>
    </location>
</feature>
<comment type="caution">
    <text evidence="7">The sequence shown here is derived from an EMBL/GenBank/DDBJ whole genome shotgun (WGS) entry which is preliminary data.</text>
</comment>
<evidence type="ECO:0000256" key="4">
    <source>
        <dbReference type="ARBA" id="ARBA00023136"/>
    </source>
</evidence>
<keyword evidence="2 5" id="KW-0812">Transmembrane</keyword>
<organism evidence="7 8">
    <name type="scientific">Pythium insidiosum</name>
    <name type="common">Pythiosis disease agent</name>
    <dbReference type="NCBI Taxonomy" id="114742"/>
    <lineage>
        <taxon>Eukaryota</taxon>
        <taxon>Sar</taxon>
        <taxon>Stramenopiles</taxon>
        <taxon>Oomycota</taxon>
        <taxon>Peronosporomycetes</taxon>
        <taxon>Pythiales</taxon>
        <taxon>Pythiaceae</taxon>
        <taxon>Pythium</taxon>
    </lineage>
</organism>
<gene>
    <name evidence="7" type="ORF">P43SY_010222</name>
</gene>
<keyword evidence="3 5" id="KW-1133">Transmembrane helix</keyword>
<reference evidence="7" key="1">
    <citation type="submission" date="2021-12" db="EMBL/GenBank/DDBJ databases">
        <title>Prjna785345.</title>
        <authorList>
            <person name="Rujirawat T."/>
            <person name="Krajaejun T."/>
        </authorList>
    </citation>
    <scope>NUCLEOTIDE SEQUENCE</scope>
    <source>
        <strain evidence="7">Pi057C3</strain>
    </source>
</reference>
<keyword evidence="8" id="KW-1185">Reference proteome</keyword>
<evidence type="ECO:0000313" key="7">
    <source>
        <dbReference type="EMBL" id="KAJ0390147.1"/>
    </source>
</evidence>
<dbReference type="GO" id="GO:0005886">
    <property type="term" value="C:plasma membrane"/>
    <property type="evidence" value="ECO:0007669"/>
    <property type="project" value="TreeGrafter"/>
</dbReference>
<evidence type="ECO:0000259" key="6">
    <source>
        <dbReference type="PROSITE" id="PS50929"/>
    </source>
</evidence>
<dbReference type="SUPFAM" id="SSF90123">
    <property type="entry name" value="ABC transporter transmembrane region"/>
    <property type="match status" value="1"/>
</dbReference>
<dbReference type="InterPro" id="IPR011527">
    <property type="entry name" value="ABC1_TM_dom"/>
</dbReference>
<dbReference type="GO" id="GO:0016887">
    <property type="term" value="F:ATP hydrolysis activity"/>
    <property type="evidence" value="ECO:0007669"/>
    <property type="project" value="InterPro"/>
</dbReference>
<evidence type="ECO:0000256" key="2">
    <source>
        <dbReference type="ARBA" id="ARBA00022692"/>
    </source>
</evidence>
<dbReference type="Gene3D" id="1.20.1560.10">
    <property type="entry name" value="ABC transporter type 1, transmembrane domain"/>
    <property type="match status" value="1"/>
</dbReference>
<feature type="transmembrane region" description="Helical" evidence="5">
    <location>
        <begin position="62"/>
        <end position="87"/>
    </location>
</feature>
<dbReference type="PROSITE" id="PS50929">
    <property type="entry name" value="ABC_TM1F"/>
    <property type="match status" value="1"/>
</dbReference>
<name>A0AAD5L5E6_PYTIN</name>
<sequence length="222" mass="23677">MKVLSTATQAGIESYGKAGAIAQESLSNIRTVHMFNAIDHFVKKYEGALGLSTQAGIKKGFAVGWGTGLMFFTVFCTYACGMFYGALKIANDVRDGCQSNCYDGGRVLTVFFSIIMGAMALGQAGPSVQAIFSARAAAYDVFAVINRASLIDPLSEDGKKLERVSGRIEIESVSFAYPSRPEVKVCSNYSLRIEAGETVALVGPSGSGKSTIVSLLERFYDP</sequence>
<evidence type="ECO:0000256" key="1">
    <source>
        <dbReference type="ARBA" id="ARBA00004141"/>
    </source>
</evidence>
<dbReference type="Pfam" id="PF00005">
    <property type="entry name" value="ABC_tran"/>
    <property type="match status" value="1"/>
</dbReference>
<proteinExistence type="predicted"/>
<keyword evidence="4 5" id="KW-0472">Membrane</keyword>
<comment type="subcellular location">
    <subcellularLocation>
        <location evidence="1">Membrane</location>
        <topology evidence="1">Multi-pass membrane protein</topology>
    </subcellularLocation>
</comment>
<dbReference type="InterPro" id="IPR039421">
    <property type="entry name" value="Type_1_exporter"/>
</dbReference>
<dbReference type="SUPFAM" id="SSF52540">
    <property type="entry name" value="P-loop containing nucleoside triphosphate hydrolases"/>
    <property type="match status" value="1"/>
</dbReference>